<feature type="compositionally biased region" description="Pro residues" evidence="1">
    <location>
        <begin position="97"/>
        <end position="107"/>
    </location>
</feature>
<feature type="domain" description="Protein kinase" evidence="2">
    <location>
        <begin position="221"/>
        <end position="453"/>
    </location>
</feature>
<dbReference type="Gene3D" id="1.10.510.10">
    <property type="entry name" value="Transferase(Phosphotransferase) domain 1"/>
    <property type="match status" value="1"/>
</dbReference>
<dbReference type="InterPro" id="IPR011009">
    <property type="entry name" value="Kinase-like_dom_sf"/>
</dbReference>
<organism evidence="3 4">
    <name type="scientific">Crucibulum laeve</name>
    <dbReference type="NCBI Taxonomy" id="68775"/>
    <lineage>
        <taxon>Eukaryota</taxon>
        <taxon>Fungi</taxon>
        <taxon>Dikarya</taxon>
        <taxon>Basidiomycota</taxon>
        <taxon>Agaricomycotina</taxon>
        <taxon>Agaricomycetes</taxon>
        <taxon>Agaricomycetidae</taxon>
        <taxon>Agaricales</taxon>
        <taxon>Agaricineae</taxon>
        <taxon>Nidulariaceae</taxon>
        <taxon>Crucibulum</taxon>
    </lineage>
</organism>
<dbReference type="EMBL" id="ML213671">
    <property type="protein sequence ID" value="TFK32543.1"/>
    <property type="molecule type" value="Genomic_DNA"/>
</dbReference>
<dbReference type="GO" id="GO:0004672">
    <property type="term" value="F:protein kinase activity"/>
    <property type="evidence" value="ECO:0007669"/>
    <property type="project" value="InterPro"/>
</dbReference>
<evidence type="ECO:0000259" key="2">
    <source>
        <dbReference type="PROSITE" id="PS50011"/>
    </source>
</evidence>
<dbReference type="InterPro" id="IPR000719">
    <property type="entry name" value="Prot_kinase_dom"/>
</dbReference>
<dbReference type="SUPFAM" id="SSF56112">
    <property type="entry name" value="Protein kinase-like (PK-like)"/>
    <property type="match status" value="1"/>
</dbReference>
<evidence type="ECO:0000313" key="4">
    <source>
        <dbReference type="Proteomes" id="UP000308652"/>
    </source>
</evidence>
<dbReference type="PROSITE" id="PS50011">
    <property type="entry name" value="PROTEIN_KINASE_DOM"/>
    <property type="match status" value="1"/>
</dbReference>
<gene>
    <name evidence="3" type="ORF">BDQ12DRAFT_716350</name>
</gene>
<evidence type="ECO:0000256" key="1">
    <source>
        <dbReference type="SAM" id="MobiDB-lite"/>
    </source>
</evidence>
<feature type="region of interest" description="Disordered" evidence="1">
    <location>
        <begin position="64"/>
        <end position="111"/>
    </location>
</feature>
<dbReference type="STRING" id="68775.A0A5C3LJV2"/>
<dbReference type="GO" id="GO:0005524">
    <property type="term" value="F:ATP binding"/>
    <property type="evidence" value="ECO:0007669"/>
    <property type="project" value="InterPro"/>
</dbReference>
<dbReference type="AlphaFoldDB" id="A0A5C3LJV2"/>
<evidence type="ECO:0000313" key="3">
    <source>
        <dbReference type="EMBL" id="TFK32543.1"/>
    </source>
</evidence>
<reference evidence="3 4" key="1">
    <citation type="journal article" date="2019" name="Nat. Ecol. Evol.">
        <title>Megaphylogeny resolves global patterns of mushroom evolution.</title>
        <authorList>
            <person name="Varga T."/>
            <person name="Krizsan K."/>
            <person name="Foldi C."/>
            <person name="Dima B."/>
            <person name="Sanchez-Garcia M."/>
            <person name="Sanchez-Ramirez S."/>
            <person name="Szollosi G.J."/>
            <person name="Szarkandi J.G."/>
            <person name="Papp V."/>
            <person name="Albert L."/>
            <person name="Andreopoulos W."/>
            <person name="Angelini C."/>
            <person name="Antonin V."/>
            <person name="Barry K.W."/>
            <person name="Bougher N.L."/>
            <person name="Buchanan P."/>
            <person name="Buyck B."/>
            <person name="Bense V."/>
            <person name="Catcheside P."/>
            <person name="Chovatia M."/>
            <person name="Cooper J."/>
            <person name="Damon W."/>
            <person name="Desjardin D."/>
            <person name="Finy P."/>
            <person name="Geml J."/>
            <person name="Haridas S."/>
            <person name="Hughes K."/>
            <person name="Justo A."/>
            <person name="Karasinski D."/>
            <person name="Kautmanova I."/>
            <person name="Kiss B."/>
            <person name="Kocsube S."/>
            <person name="Kotiranta H."/>
            <person name="LaButti K.M."/>
            <person name="Lechner B.E."/>
            <person name="Liimatainen K."/>
            <person name="Lipzen A."/>
            <person name="Lukacs Z."/>
            <person name="Mihaltcheva S."/>
            <person name="Morgado L.N."/>
            <person name="Niskanen T."/>
            <person name="Noordeloos M.E."/>
            <person name="Ohm R.A."/>
            <person name="Ortiz-Santana B."/>
            <person name="Ovrebo C."/>
            <person name="Racz N."/>
            <person name="Riley R."/>
            <person name="Savchenko A."/>
            <person name="Shiryaev A."/>
            <person name="Soop K."/>
            <person name="Spirin V."/>
            <person name="Szebenyi C."/>
            <person name="Tomsovsky M."/>
            <person name="Tulloss R.E."/>
            <person name="Uehling J."/>
            <person name="Grigoriev I.V."/>
            <person name="Vagvolgyi C."/>
            <person name="Papp T."/>
            <person name="Martin F.M."/>
            <person name="Miettinen O."/>
            <person name="Hibbett D.S."/>
            <person name="Nagy L.G."/>
        </authorList>
    </citation>
    <scope>NUCLEOTIDE SEQUENCE [LARGE SCALE GENOMIC DNA]</scope>
    <source>
        <strain evidence="3 4">CBS 166.37</strain>
    </source>
</reference>
<accession>A0A5C3LJV2</accession>
<name>A0A5C3LJV2_9AGAR</name>
<proteinExistence type="predicted"/>
<dbReference type="OrthoDB" id="3261131at2759"/>
<protein>
    <recommendedName>
        <fullName evidence="2">Protein kinase domain-containing protein</fullName>
    </recommendedName>
</protein>
<keyword evidence="4" id="KW-1185">Reference proteome</keyword>
<sequence>MRVRDAVFVLKEVDAVGAMLALKEEVEAVGAMLTLMEEVGGGGCHARVEGGGGGGGCQDRIKGGGGGGCHTRVEGGGDGRGGGRSLSIPHNKASLHPSPPPPTPPSPSMRVWHPRLVSFNTSMAHTTPTTSSFNASMAHTAPTYHPHHLLQREGGTHRPTFPFNTSVVPTAPTPSFNASMAPTTSTSSINASVASTAPTTFNTSAVSPTLVSFNSGTTLHFKYVRALENDARCITYQAKIQSSVDSPDINASTDNDAPADNDAPTDIVVKFVARYGKDVHEFLARENHAPALRYFGAPLAQDKKNILGDDDQPSTIAPNPLSPEQPSLALPLCPMKMVVMDYVSPHAKPWPQDTREQIIKVLNKLHNRGYVFGDLRPPNVLFDQSNEVKFIDFDWSGLYKPSPLDKTLQADSDYTYYPLNLSKSIIWVDGADDLLPILPEHDLEMLHNLPFGE</sequence>
<dbReference type="Proteomes" id="UP000308652">
    <property type="component" value="Unassembled WGS sequence"/>
</dbReference>